<gene>
    <name evidence="2" type="ORF">DKT75_05820</name>
</gene>
<dbReference type="RefSeq" id="WP_109822490.1">
    <property type="nucleotide sequence ID" value="NZ_QGKL01000018.1"/>
</dbReference>
<evidence type="ECO:0000256" key="1">
    <source>
        <dbReference type="SAM" id="Phobius"/>
    </source>
</evidence>
<organism evidence="2 3">
    <name type="scientific">Leucothrix arctica</name>
    <dbReference type="NCBI Taxonomy" id="1481894"/>
    <lineage>
        <taxon>Bacteria</taxon>
        <taxon>Pseudomonadati</taxon>
        <taxon>Pseudomonadota</taxon>
        <taxon>Gammaproteobacteria</taxon>
        <taxon>Thiotrichales</taxon>
        <taxon>Thiotrichaceae</taxon>
        <taxon>Leucothrix</taxon>
    </lineage>
</organism>
<keyword evidence="3" id="KW-1185">Reference proteome</keyword>
<dbReference type="OrthoDB" id="7851372at2"/>
<sequence>MSNNNIEEQPKEPTEPPRKILNRFRQSTVIIALIGVAIAGIIIDVLSFNGLQGTAILYIGLPLILCFCFLNTAPSKTSTGAILKGLTIFLLLTAPFLQEGFICIIMAAPLFYIIGGIVGLTFEHDHTVCVEHQLQQPLVLGSDVSTFLQIFPFPTNSGFNSHMQHSLGKNHKSSATLC</sequence>
<evidence type="ECO:0000313" key="2">
    <source>
        <dbReference type="EMBL" id="PWQ97782.1"/>
    </source>
</evidence>
<dbReference type="AlphaFoldDB" id="A0A317CN91"/>
<keyword evidence="1" id="KW-0472">Membrane</keyword>
<accession>A0A317CN91</accession>
<feature type="transmembrane region" description="Helical" evidence="1">
    <location>
        <begin position="28"/>
        <end position="49"/>
    </location>
</feature>
<dbReference type="Proteomes" id="UP000245506">
    <property type="component" value="Unassembled WGS sequence"/>
</dbReference>
<keyword evidence="1" id="KW-0812">Transmembrane</keyword>
<feature type="transmembrane region" description="Helical" evidence="1">
    <location>
        <begin position="55"/>
        <end position="73"/>
    </location>
</feature>
<keyword evidence="1" id="KW-1133">Transmembrane helix</keyword>
<comment type="caution">
    <text evidence="2">The sequence shown here is derived from an EMBL/GenBank/DDBJ whole genome shotgun (WGS) entry which is preliminary data.</text>
</comment>
<protein>
    <submittedName>
        <fullName evidence="2">Uncharacterized protein</fullName>
    </submittedName>
</protein>
<name>A0A317CN91_9GAMM</name>
<proteinExistence type="predicted"/>
<reference evidence="2 3" key="1">
    <citation type="submission" date="2018-05" db="EMBL/GenBank/DDBJ databases">
        <title>Leucothrix arctica sp. nov., isolated from Arctic seawater.</title>
        <authorList>
            <person name="Choi A."/>
            <person name="Baek K."/>
        </authorList>
    </citation>
    <scope>NUCLEOTIDE SEQUENCE [LARGE SCALE GENOMIC DNA]</scope>
    <source>
        <strain evidence="2 3">IMCC9719</strain>
    </source>
</reference>
<evidence type="ECO:0000313" key="3">
    <source>
        <dbReference type="Proteomes" id="UP000245506"/>
    </source>
</evidence>
<feature type="transmembrane region" description="Helical" evidence="1">
    <location>
        <begin position="85"/>
        <end position="114"/>
    </location>
</feature>
<dbReference type="EMBL" id="QGKL01000018">
    <property type="protein sequence ID" value="PWQ97782.1"/>
    <property type="molecule type" value="Genomic_DNA"/>
</dbReference>